<evidence type="ECO:0000256" key="1">
    <source>
        <dbReference type="ARBA" id="ARBA00022729"/>
    </source>
</evidence>
<evidence type="ECO:0000313" key="3">
    <source>
        <dbReference type="Proteomes" id="UP000320551"/>
    </source>
</evidence>
<comment type="caution">
    <text evidence="2">The sequence shown here is derived from an EMBL/GenBank/DDBJ whole genome shotgun (WGS) entry which is preliminary data.</text>
</comment>
<name>A0A552DHB7_MICAE</name>
<dbReference type="SUPFAM" id="SSF69318">
    <property type="entry name" value="Integrin alpha N-terminal domain"/>
    <property type="match status" value="1"/>
</dbReference>
<organism evidence="2 3">
    <name type="scientific">Microcystis aeruginosa Ma_QC_B_20070730_S2</name>
    <dbReference type="NCBI Taxonomy" id="2486256"/>
    <lineage>
        <taxon>Bacteria</taxon>
        <taxon>Bacillati</taxon>
        <taxon>Cyanobacteriota</taxon>
        <taxon>Cyanophyceae</taxon>
        <taxon>Oscillatoriophycideae</taxon>
        <taxon>Chroococcales</taxon>
        <taxon>Microcystaceae</taxon>
        <taxon>Microcystis</taxon>
    </lineage>
</organism>
<dbReference type="InterPro" id="IPR028994">
    <property type="entry name" value="Integrin_alpha_N"/>
</dbReference>
<accession>A0A552DHB7</accession>
<keyword evidence="1" id="KW-0732">Signal</keyword>
<sequence>MTFSSVVLNMIRSPQYAGLLTYNGSGFQSNSIQYDWIGGWKLGSGDQHFIGDFNNDGKDDILIRSPQYAGLLTYNGSGFQPNSIQYDWIGGWKLGSGDQHFTENMKCDRLYVN</sequence>
<evidence type="ECO:0008006" key="4">
    <source>
        <dbReference type="Google" id="ProtNLM"/>
    </source>
</evidence>
<dbReference type="Pfam" id="PF01839">
    <property type="entry name" value="FG-GAP"/>
    <property type="match status" value="1"/>
</dbReference>
<evidence type="ECO:0000313" key="2">
    <source>
        <dbReference type="EMBL" id="TRU21620.1"/>
    </source>
</evidence>
<proteinExistence type="predicted"/>
<reference evidence="2 3" key="1">
    <citation type="submission" date="2019-01" db="EMBL/GenBank/DDBJ databases">
        <title>Coherence of Microcystis species and biogeography revealed through population genomics.</title>
        <authorList>
            <person name="Perez-Carrascal O.M."/>
            <person name="Terrat Y."/>
            <person name="Giani A."/>
            <person name="Fortin N."/>
            <person name="Tromas N."/>
            <person name="Shapiro B.J."/>
        </authorList>
    </citation>
    <scope>NUCLEOTIDE SEQUENCE [LARGE SCALE GENOMIC DNA]</scope>
    <source>
        <strain evidence="2">Ma_QC_B_20070730_S2</strain>
    </source>
</reference>
<protein>
    <recommendedName>
        <fullName evidence="4">VCBS repeat-containing protein</fullName>
    </recommendedName>
</protein>
<dbReference type="EMBL" id="SFBK01000207">
    <property type="protein sequence ID" value="TRU21620.1"/>
    <property type="molecule type" value="Genomic_DNA"/>
</dbReference>
<dbReference type="InterPro" id="IPR013517">
    <property type="entry name" value="FG-GAP"/>
</dbReference>
<dbReference type="AlphaFoldDB" id="A0A552DHB7"/>
<gene>
    <name evidence="2" type="ORF">EWV80_15730</name>
</gene>
<dbReference type="Proteomes" id="UP000320551">
    <property type="component" value="Unassembled WGS sequence"/>
</dbReference>